<keyword evidence="3" id="KW-1185">Reference proteome</keyword>
<dbReference type="RefSeq" id="WP_043874876.1">
    <property type="nucleotide sequence ID" value="NZ_CCVW01000003.1"/>
</dbReference>
<dbReference type="eggNOG" id="ENOG5031DNM">
    <property type="taxonomic scope" value="Bacteria"/>
</dbReference>
<dbReference type="OrthoDB" id="5649123at2"/>
<evidence type="ECO:0000313" key="2">
    <source>
        <dbReference type="EMBL" id="CDZ78375.1"/>
    </source>
</evidence>
<feature type="compositionally biased region" description="Polar residues" evidence="1">
    <location>
        <begin position="511"/>
        <end position="523"/>
    </location>
</feature>
<evidence type="ECO:0008006" key="4">
    <source>
        <dbReference type="Google" id="ProtNLM"/>
    </source>
</evidence>
<evidence type="ECO:0000313" key="3">
    <source>
        <dbReference type="Proteomes" id="UP000044071"/>
    </source>
</evidence>
<evidence type="ECO:0000256" key="1">
    <source>
        <dbReference type="SAM" id="MobiDB-lite"/>
    </source>
</evidence>
<dbReference type="EMBL" id="CCSB01000003">
    <property type="protein sequence ID" value="CDZ78375.1"/>
    <property type="molecule type" value="Genomic_DNA"/>
</dbReference>
<name>A0A078KVA7_9GAMM</name>
<feature type="region of interest" description="Disordered" evidence="1">
    <location>
        <begin position="505"/>
        <end position="534"/>
    </location>
</feature>
<organism evidence="2 3">
    <name type="scientific">Legionella massiliensis</name>
    <dbReference type="NCBI Taxonomy" id="1034943"/>
    <lineage>
        <taxon>Bacteria</taxon>
        <taxon>Pseudomonadati</taxon>
        <taxon>Pseudomonadota</taxon>
        <taxon>Gammaproteobacteria</taxon>
        <taxon>Legionellales</taxon>
        <taxon>Legionellaceae</taxon>
        <taxon>Legionella</taxon>
    </lineage>
</organism>
<gene>
    <name evidence="2" type="ORF">BN59_02685</name>
</gene>
<reference evidence="2 3" key="1">
    <citation type="submission" date="2014-06" db="EMBL/GenBank/DDBJ databases">
        <authorList>
            <person name="Urmite Genomes Urmite Genomes"/>
        </authorList>
    </citation>
    <scope>NUCLEOTIDE SEQUENCE [LARGE SCALE GENOMIC DNA]</scope>
</reference>
<dbReference type="AlphaFoldDB" id="A0A078KVA7"/>
<accession>A0A078KVA7</accession>
<protein>
    <recommendedName>
        <fullName evidence="4">Dot/Icm T4SS effector</fullName>
    </recommendedName>
</protein>
<sequence>MDTKEHTEVGNQLRFGDWLELKDNPYIHIDEETGILSLDLQRIDENNLPKSTNLRLTSGNMVAMSGDYFGGREVEFDLPSMTEFRGNPGAYDDSISLGHYLINKPVFPEDEHKFVASYRRLANLEVSQDEINLIYEIDGANYIPFSNTLNGYAQELMYALRVKNYGDMLTRNLSHFTPWSVRAYVVGHHLALQYASFSYEFRQLAENPDYESNNEEFNKVRAYIELTPGGLSANNCRDLAHRYQALALGMELFCFHYYSDHYAAGHCQPVGDLRQVLPEKFGTWGSILVNNIHDECNNVSIYTTRPYDSNLDKNDPPVEMTGDGDFDESRNYYNKQACVAGMQSSVGDLRRVFGGSPLPNQTEYAGLAHLPDIDENYRQHQPLFVLGADNKVYYRTELSKIRILSPSQWKTTYESPLENGYTELSSTWEAFVLVCKLRLLSFIYQGEVQPLSEAEREAIEREEFELNPQRRPIPTPPRTLEETPVPLANWKTKPASSREMVRGMDNFGVLSGSSGQRPNSSHVLEQEGESILSL</sequence>
<proteinExistence type="predicted"/>
<dbReference type="Proteomes" id="UP000044071">
    <property type="component" value="Unassembled WGS sequence"/>
</dbReference>